<comment type="caution">
    <text evidence="2">The sequence shown here is derived from an EMBL/GenBank/DDBJ whole genome shotgun (WGS) entry which is preliminary data.</text>
</comment>
<evidence type="ECO:0000313" key="3">
    <source>
        <dbReference type="Proteomes" id="UP001159363"/>
    </source>
</evidence>
<name>A0ABQ9G143_9NEOP</name>
<reference evidence="2 3" key="1">
    <citation type="submission" date="2023-02" db="EMBL/GenBank/DDBJ databases">
        <title>LHISI_Scaffold_Assembly.</title>
        <authorList>
            <person name="Stuart O.P."/>
            <person name="Cleave R."/>
            <person name="Magrath M.J.L."/>
            <person name="Mikheyev A.S."/>
        </authorList>
    </citation>
    <scope>NUCLEOTIDE SEQUENCE [LARGE SCALE GENOMIC DNA]</scope>
    <source>
        <strain evidence="2">Daus_M_001</strain>
        <tissue evidence="2">Leg muscle</tissue>
    </source>
</reference>
<keyword evidence="3" id="KW-1185">Reference proteome</keyword>
<dbReference type="EMBL" id="JARBHB010000017">
    <property type="protein sequence ID" value="KAJ8865757.1"/>
    <property type="molecule type" value="Genomic_DNA"/>
</dbReference>
<dbReference type="Proteomes" id="UP001159363">
    <property type="component" value="Chromosome 16"/>
</dbReference>
<evidence type="ECO:0000256" key="1">
    <source>
        <dbReference type="SAM" id="MobiDB-lite"/>
    </source>
</evidence>
<gene>
    <name evidence="2" type="ORF">PR048_033278</name>
</gene>
<protein>
    <submittedName>
        <fullName evidence="2">Uncharacterized protein</fullName>
    </submittedName>
</protein>
<organism evidence="2 3">
    <name type="scientific">Dryococelus australis</name>
    <dbReference type="NCBI Taxonomy" id="614101"/>
    <lineage>
        <taxon>Eukaryota</taxon>
        <taxon>Metazoa</taxon>
        <taxon>Ecdysozoa</taxon>
        <taxon>Arthropoda</taxon>
        <taxon>Hexapoda</taxon>
        <taxon>Insecta</taxon>
        <taxon>Pterygota</taxon>
        <taxon>Neoptera</taxon>
        <taxon>Polyneoptera</taxon>
        <taxon>Phasmatodea</taxon>
        <taxon>Verophasmatodea</taxon>
        <taxon>Anareolatae</taxon>
        <taxon>Phasmatidae</taxon>
        <taxon>Eurycanthinae</taxon>
        <taxon>Dryococelus</taxon>
    </lineage>
</organism>
<feature type="region of interest" description="Disordered" evidence="1">
    <location>
        <begin position="211"/>
        <end position="259"/>
    </location>
</feature>
<evidence type="ECO:0000313" key="2">
    <source>
        <dbReference type="EMBL" id="KAJ8865757.1"/>
    </source>
</evidence>
<accession>A0ABQ9G143</accession>
<proteinExistence type="predicted"/>
<sequence>MWPFSPRPRQLPTPLLRPRPEFVPRVRECLPTSLLRFPRPSDKICVKHVLTEANFVIGSQFIRHALDNSEPIADWKGNTWSNTGHSLGKQPMDIQLRQGYAQDCGGCSTAAAFAPRPMPVGTLLRPEGICRPVRRMFAVRVAGARRVNVLLLCGDVLFARIVSPSCFPPRSHTQQYGLKVGAKQLPMEHCTRLYNRARRFTRCHTKFGSRPPRDLGVTFPRGGGGEIGSVEPRARKRRTGRGQSGGREGRLRTARAQGHPDAGELPAIISALVQAVHVQAVHFQPARLTPSRTGFDPRPRCSRIFVRGNRAGRCRWSGGFSRGPPVSPPPSHSGAASYSSHLTLIGSEHPDVKSHPNLFTRSFYYRLFALGVELSPDKDTWPITKGKPHACYRSLESIFRKNLFREKHVAPLIGKRSTARTLASLFEASSLKGDGALDARNGHSVTTETLHVMRVGATRHWACVQLSPVSLLRFLTADARVHPTLEQSRMSNRSQSPATATPVEELLSVVFYVSMGKLRRKGGGGGLSMALNNAVARIVPSRFHNQIIPVFLPAAITRSVRGDLINTGKMPWNILALRNISCASTSPRGVREHGRRNCVAVPLTCACPFSNWPRQAPKFANASSRLARVRDGDTGCRVATVVSRPSQRGALSISPNAAAALRNGRNLPVVQLRPMMSLRVFYRDRWRDQPGGYRATGCAIPCSVLARFSSSHLPDEVKDVGRGPRDRLADGRLTDVTDDCESTLSDKLDFQHVYTEVSFPIGTQFIRHALGNSEPIAYLRRKHVSSAVLPGVE</sequence>